<dbReference type="InterPro" id="IPR000866">
    <property type="entry name" value="AhpC/TSA"/>
</dbReference>
<keyword evidence="2" id="KW-0472">Membrane</keyword>
<protein>
    <recommendedName>
        <fullName evidence="3">Thioredoxin domain-containing protein</fullName>
    </recommendedName>
</protein>
<evidence type="ECO:0000313" key="4">
    <source>
        <dbReference type="EMBL" id="GIO26255.1"/>
    </source>
</evidence>
<dbReference type="InterPro" id="IPR036249">
    <property type="entry name" value="Thioredoxin-like_sf"/>
</dbReference>
<evidence type="ECO:0000313" key="5">
    <source>
        <dbReference type="Proteomes" id="UP000676917"/>
    </source>
</evidence>
<dbReference type="GO" id="GO:0016209">
    <property type="term" value="F:antioxidant activity"/>
    <property type="evidence" value="ECO:0007669"/>
    <property type="project" value="InterPro"/>
</dbReference>
<evidence type="ECO:0000259" key="3">
    <source>
        <dbReference type="PROSITE" id="PS51352"/>
    </source>
</evidence>
<dbReference type="SUPFAM" id="SSF52833">
    <property type="entry name" value="Thioredoxin-like"/>
    <property type="match status" value="1"/>
</dbReference>
<accession>A0A919X8S6</accession>
<reference evidence="4" key="1">
    <citation type="submission" date="2021-03" db="EMBL/GenBank/DDBJ databases">
        <title>Antimicrobial resistance genes in bacteria isolated from Japanese honey, and their potential for conferring macrolide and lincosamide resistance in the American foulbrood pathogen Paenibacillus larvae.</title>
        <authorList>
            <person name="Okamoto M."/>
            <person name="Kumagai M."/>
            <person name="Kanamori H."/>
            <person name="Takamatsu D."/>
        </authorList>
    </citation>
    <scope>NUCLEOTIDE SEQUENCE</scope>
    <source>
        <strain evidence="4">J43TS3</strain>
    </source>
</reference>
<dbReference type="Gene3D" id="3.40.30.10">
    <property type="entry name" value="Glutaredoxin"/>
    <property type="match status" value="1"/>
</dbReference>
<keyword evidence="2" id="KW-0812">Transmembrane</keyword>
<dbReference type="InterPro" id="IPR013766">
    <property type="entry name" value="Thioredoxin_domain"/>
</dbReference>
<keyword evidence="2" id="KW-1133">Transmembrane helix</keyword>
<name>A0A919X8S6_9BACI</name>
<feature type="transmembrane region" description="Helical" evidence="2">
    <location>
        <begin position="6"/>
        <end position="23"/>
    </location>
</feature>
<dbReference type="Proteomes" id="UP000676917">
    <property type="component" value="Unassembled WGS sequence"/>
</dbReference>
<dbReference type="GO" id="GO:0016491">
    <property type="term" value="F:oxidoreductase activity"/>
    <property type="evidence" value="ECO:0007669"/>
    <property type="project" value="InterPro"/>
</dbReference>
<organism evidence="4 5">
    <name type="scientific">Ornithinibacillus bavariensis</name>
    <dbReference type="NCBI Taxonomy" id="545502"/>
    <lineage>
        <taxon>Bacteria</taxon>
        <taxon>Bacillati</taxon>
        <taxon>Bacillota</taxon>
        <taxon>Bacilli</taxon>
        <taxon>Bacillales</taxon>
        <taxon>Bacillaceae</taxon>
        <taxon>Ornithinibacillus</taxon>
    </lineage>
</organism>
<feature type="domain" description="Thioredoxin" evidence="3">
    <location>
        <begin position="56"/>
        <end position="196"/>
    </location>
</feature>
<dbReference type="CDD" id="cd02966">
    <property type="entry name" value="TlpA_like_family"/>
    <property type="match status" value="1"/>
</dbReference>
<dbReference type="EMBL" id="BORP01000001">
    <property type="protein sequence ID" value="GIO26255.1"/>
    <property type="molecule type" value="Genomic_DNA"/>
</dbReference>
<sequence length="196" mass="21989">MLKRIIAIIVMIALAVILIINVTDLNKKESGPNLVDVTGDTSVKGVSIVSPNAKFLNEGELAPDFEVPMIDGERIKLSNLKGKKVLVNFWATWCPPCKEEMPELQRFYEEYGDQIKIIAINATGSERNEQAVRNFLEENDYTFPVGIDKDNKITDQYLAMTIPTSYFIGSDGVIQVPRHVGPMTYDFMVDMLNSLN</sequence>
<keyword evidence="1" id="KW-1015">Disulfide bond</keyword>
<keyword evidence="5" id="KW-1185">Reference proteome</keyword>
<evidence type="ECO:0000256" key="2">
    <source>
        <dbReference type="SAM" id="Phobius"/>
    </source>
</evidence>
<dbReference type="AlphaFoldDB" id="A0A919X8S6"/>
<dbReference type="InterPro" id="IPR017937">
    <property type="entry name" value="Thioredoxin_CS"/>
</dbReference>
<gene>
    <name evidence="4" type="ORF">J43TS3_08660</name>
</gene>
<dbReference type="PROSITE" id="PS00194">
    <property type="entry name" value="THIOREDOXIN_1"/>
    <property type="match status" value="1"/>
</dbReference>
<evidence type="ECO:0000256" key="1">
    <source>
        <dbReference type="ARBA" id="ARBA00023157"/>
    </source>
</evidence>
<comment type="caution">
    <text evidence="4">The sequence shown here is derived from an EMBL/GenBank/DDBJ whole genome shotgun (WGS) entry which is preliminary data.</text>
</comment>
<dbReference type="RefSeq" id="WP_212919738.1">
    <property type="nucleotide sequence ID" value="NZ_BORP01000001.1"/>
</dbReference>
<dbReference type="PROSITE" id="PS51352">
    <property type="entry name" value="THIOREDOXIN_2"/>
    <property type="match status" value="1"/>
</dbReference>
<dbReference type="PANTHER" id="PTHR42852">
    <property type="entry name" value="THIOL:DISULFIDE INTERCHANGE PROTEIN DSBE"/>
    <property type="match status" value="1"/>
</dbReference>
<dbReference type="PANTHER" id="PTHR42852:SF1">
    <property type="entry name" value="THIOREDOXIN-LIKE PROTEIN YNEN"/>
    <property type="match status" value="1"/>
</dbReference>
<dbReference type="Pfam" id="PF00578">
    <property type="entry name" value="AhpC-TSA"/>
    <property type="match status" value="1"/>
</dbReference>
<dbReference type="InterPro" id="IPR050553">
    <property type="entry name" value="Thioredoxin_ResA/DsbE_sf"/>
</dbReference>
<proteinExistence type="predicted"/>